<dbReference type="Proteomes" id="UP000002283">
    <property type="component" value="Chromosome II"/>
</dbReference>
<evidence type="ECO:0000256" key="1">
    <source>
        <dbReference type="SAM" id="MobiDB-lite"/>
    </source>
</evidence>
<gene>
    <name evidence="2" type="ordered locus">BMA10229_2204</name>
</gene>
<dbReference type="EMBL" id="CP000545">
    <property type="protein sequence ID" value="ACX94853.1"/>
    <property type="molecule type" value="Genomic_DNA"/>
</dbReference>
<protein>
    <submittedName>
        <fullName evidence="2">Uncharacterized protein</fullName>
    </submittedName>
</protein>
<feature type="compositionally biased region" description="Basic and acidic residues" evidence="1">
    <location>
        <begin position="33"/>
        <end position="43"/>
    </location>
</feature>
<organism evidence="2 3">
    <name type="scientific">Burkholderia mallei (strain NCTC 10229)</name>
    <dbReference type="NCBI Taxonomy" id="412022"/>
    <lineage>
        <taxon>Bacteria</taxon>
        <taxon>Pseudomonadati</taxon>
        <taxon>Pseudomonadota</taxon>
        <taxon>Betaproteobacteria</taxon>
        <taxon>Burkholderiales</taxon>
        <taxon>Burkholderiaceae</taxon>
        <taxon>Burkholderia</taxon>
        <taxon>pseudomallei group</taxon>
    </lineage>
</organism>
<proteinExistence type="predicted"/>
<accession>D0IUQ5</accession>
<dbReference type="AlphaFoldDB" id="D0IUQ5"/>
<dbReference type="HOGENOM" id="CLU_3230755_0_0_4"/>
<reference evidence="2 3" key="1">
    <citation type="submission" date="2007-01" db="EMBL/GenBank/DDBJ databases">
        <authorList>
            <person name="DeShazer D."/>
            <person name="Woods D.E."/>
            <person name="Nierman W.C."/>
        </authorList>
    </citation>
    <scope>NUCLEOTIDE SEQUENCE [LARGE SCALE GENOMIC DNA]</scope>
    <source>
        <strain evidence="2 3">NCTC 10229</strain>
    </source>
</reference>
<sequence length="43" mass="4993">MNVLRMWDGSRPDAARSRRPNAAPPPACRRRSERRDSQSIRTN</sequence>
<evidence type="ECO:0000313" key="3">
    <source>
        <dbReference type="Proteomes" id="UP000002283"/>
    </source>
</evidence>
<dbReference type="KEGG" id="bml:BMA10229_2204"/>
<feature type="region of interest" description="Disordered" evidence="1">
    <location>
        <begin position="1"/>
        <end position="43"/>
    </location>
</feature>
<name>D0IUQ5_BURM9</name>
<evidence type="ECO:0000313" key="2">
    <source>
        <dbReference type="EMBL" id="ACX94853.1"/>
    </source>
</evidence>